<dbReference type="EMBL" id="JACIGK010000032">
    <property type="protein sequence ID" value="MBB4267725.1"/>
    <property type="molecule type" value="Genomic_DNA"/>
</dbReference>
<proteinExistence type="predicted"/>
<evidence type="ECO:0008006" key="3">
    <source>
        <dbReference type="Google" id="ProtNLM"/>
    </source>
</evidence>
<dbReference type="AlphaFoldDB" id="A0A7W6WAY7"/>
<accession>A0A7W6WAY7</accession>
<evidence type="ECO:0000313" key="1">
    <source>
        <dbReference type="EMBL" id="MBB4267725.1"/>
    </source>
</evidence>
<evidence type="ECO:0000313" key="2">
    <source>
        <dbReference type="Proteomes" id="UP000554286"/>
    </source>
</evidence>
<keyword evidence="2" id="KW-1185">Reference proteome</keyword>
<comment type="caution">
    <text evidence="1">The sequence shown here is derived from an EMBL/GenBank/DDBJ whole genome shotgun (WGS) entry which is preliminary data.</text>
</comment>
<sequence>MTTLTEDLHDGGFVASEGNGHISREAVTIVSGQTLKAGAVIGKITASGKYAAYDNAATDGTQMAAGVLYGAVDASGADATGVAIVRMAEVATDGLVWGASQDAAAKTAGLADLAALTIIAR</sequence>
<gene>
    <name evidence="1" type="ORF">GGD89_003372</name>
</gene>
<dbReference type="Gene3D" id="2.40.300.10">
    <property type="entry name" value="Head decoration protein D"/>
    <property type="match status" value="1"/>
</dbReference>
<dbReference type="InterPro" id="IPR004195">
    <property type="entry name" value="Head_decoration_D"/>
</dbReference>
<dbReference type="Pfam" id="PF02924">
    <property type="entry name" value="HDPD"/>
    <property type="match status" value="1"/>
</dbReference>
<dbReference type="Proteomes" id="UP000554286">
    <property type="component" value="Unassembled WGS sequence"/>
</dbReference>
<dbReference type="RefSeq" id="WP_184047613.1">
    <property type="nucleotide sequence ID" value="NZ_JACIGK010000032.1"/>
</dbReference>
<protein>
    <recommendedName>
        <fullName evidence="3">Bacteriophage lambda head decoration protein D</fullName>
    </recommendedName>
</protein>
<reference evidence="1 2" key="1">
    <citation type="submission" date="2020-08" db="EMBL/GenBank/DDBJ databases">
        <title>Genome sequencing of Purple Non-Sulfur Bacteria from various extreme environments.</title>
        <authorList>
            <person name="Mayer M."/>
        </authorList>
    </citation>
    <scope>NUCLEOTIDE SEQUENCE [LARGE SCALE GENOMIC DNA]</scope>
    <source>
        <strain evidence="1 2">JA131</strain>
    </source>
</reference>
<organism evidence="1 2">
    <name type="scientific">Roseospira visakhapatnamensis</name>
    <dbReference type="NCBI Taxonomy" id="390880"/>
    <lineage>
        <taxon>Bacteria</taxon>
        <taxon>Pseudomonadati</taxon>
        <taxon>Pseudomonadota</taxon>
        <taxon>Alphaproteobacteria</taxon>
        <taxon>Rhodospirillales</taxon>
        <taxon>Rhodospirillaceae</taxon>
        <taxon>Roseospira</taxon>
    </lineage>
</organism>
<name>A0A7W6WAY7_9PROT</name>